<evidence type="ECO:0008006" key="4">
    <source>
        <dbReference type="Google" id="ProtNLM"/>
    </source>
</evidence>
<sequence>MSERLKAILSWAVIAVVGVLIWQGCDDNESGPSRVARVGDCVKETGEDSVKKVDCTSSEAQYRVVGELDHATIIGLGACDAYPSTEKFYSAYYTGGSGGGYTLCLSKK</sequence>
<protein>
    <recommendedName>
        <fullName evidence="4">Lipoprotein</fullName>
    </recommendedName>
</protein>
<dbReference type="EMBL" id="CP059399">
    <property type="protein sequence ID" value="QLY28471.1"/>
    <property type="molecule type" value="Genomic_DNA"/>
</dbReference>
<proteinExistence type="predicted"/>
<organism evidence="2 3">
    <name type="scientific">Nocardia huaxiensis</name>
    <dbReference type="NCBI Taxonomy" id="2755382"/>
    <lineage>
        <taxon>Bacteria</taxon>
        <taxon>Bacillati</taxon>
        <taxon>Actinomycetota</taxon>
        <taxon>Actinomycetes</taxon>
        <taxon>Mycobacteriales</taxon>
        <taxon>Nocardiaceae</taxon>
        <taxon>Nocardia</taxon>
    </lineage>
</organism>
<dbReference type="AlphaFoldDB" id="A0A7D6V7U9"/>
<reference evidence="2 3" key="1">
    <citation type="submission" date="2020-07" db="EMBL/GenBank/DDBJ databases">
        <authorList>
            <person name="Zhuang K."/>
            <person name="Ran Y."/>
        </authorList>
    </citation>
    <scope>NUCLEOTIDE SEQUENCE [LARGE SCALE GENOMIC DNA]</scope>
    <source>
        <strain evidence="2 3">WCH-YHL-001</strain>
    </source>
</reference>
<evidence type="ECO:0000313" key="2">
    <source>
        <dbReference type="EMBL" id="QLY28471.1"/>
    </source>
</evidence>
<dbReference type="KEGG" id="nhu:H0264_24260"/>
<keyword evidence="1" id="KW-0812">Transmembrane</keyword>
<name>A0A7D6V7U9_9NOCA</name>
<gene>
    <name evidence="2" type="ORF">H0264_24260</name>
</gene>
<dbReference type="RefSeq" id="WP_181579677.1">
    <property type="nucleotide sequence ID" value="NZ_CP059399.1"/>
</dbReference>
<feature type="transmembrane region" description="Helical" evidence="1">
    <location>
        <begin position="7"/>
        <end position="24"/>
    </location>
</feature>
<dbReference type="Proteomes" id="UP000515512">
    <property type="component" value="Chromosome"/>
</dbReference>
<keyword evidence="1" id="KW-1133">Transmembrane helix</keyword>
<evidence type="ECO:0000313" key="3">
    <source>
        <dbReference type="Proteomes" id="UP000515512"/>
    </source>
</evidence>
<keyword evidence="3" id="KW-1185">Reference proteome</keyword>
<keyword evidence="1" id="KW-0472">Membrane</keyword>
<accession>A0A7D6V7U9</accession>
<dbReference type="PROSITE" id="PS51257">
    <property type="entry name" value="PROKAR_LIPOPROTEIN"/>
    <property type="match status" value="1"/>
</dbReference>
<evidence type="ECO:0000256" key="1">
    <source>
        <dbReference type="SAM" id="Phobius"/>
    </source>
</evidence>